<dbReference type="GO" id="GO:0016740">
    <property type="term" value="F:transferase activity"/>
    <property type="evidence" value="ECO:0007669"/>
    <property type="project" value="UniProtKB-KW"/>
</dbReference>
<dbReference type="Pfam" id="PF02515">
    <property type="entry name" value="CoA_transf_3"/>
    <property type="match status" value="1"/>
</dbReference>
<comment type="caution">
    <text evidence="2">The sequence shown here is derived from an EMBL/GenBank/DDBJ whole genome shotgun (WGS) entry which is preliminary data.</text>
</comment>
<dbReference type="Proteomes" id="UP000706525">
    <property type="component" value="Unassembled WGS sequence"/>
</dbReference>
<dbReference type="PANTHER" id="PTHR48207">
    <property type="entry name" value="SUCCINATE--HYDROXYMETHYLGLUTARATE COA-TRANSFERASE"/>
    <property type="match status" value="1"/>
</dbReference>
<dbReference type="InterPro" id="IPR003673">
    <property type="entry name" value="CoA-Trfase_fam_III"/>
</dbReference>
<dbReference type="Gene3D" id="3.40.50.10540">
    <property type="entry name" value="Crotonobetainyl-coa:carnitine coa-transferase, domain 1"/>
    <property type="match status" value="1"/>
</dbReference>
<gene>
    <name evidence="2" type="primary">uctC_5</name>
    <name evidence="2" type="ORF">LMG32289_03031</name>
</gene>
<keyword evidence="1 2" id="KW-0808">Transferase</keyword>
<protein>
    <submittedName>
        <fullName evidence="2">Acetyl-CoA:oxalate CoA-transferase</fullName>
        <ecNumber evidence="2">2.8.3.19</ecNumber>
    </submittedName>
</protein>
<dbReference type="EC" id="2.8.3.19" evidence="2"/>
<dbReference type="Gene3D" id="3.30.1540.10">
    <property type="entry name" value="formyl-coa transferase, domain 3"/>
    <property type="match status" value="1"/>
</dbReference>
<keyword evidence="3" id="KW-1185">Reference proteome</keyword>
<dbReference type="InterPro" id="IPR023606">
    <property type="entry name" value="CoA-Trfase_III_dom_1_sf"/>
</dbReference>
<reference evidence="2 3" key="1">
    <citation type="submission" date="2021-08" db="EMBL/GenBank/DDBJ databases">
        <authorList>
            <person name="Peeters C."/>
        </authorList>
    </citation>
    <scope>NUCLEOTIDE SEQUENCE [LARGE SCALE GENOMIC DNA]</scope>
    <source>
        <strain evidence="2 3">LMG 32289</strain>
    </source>
</reference>
<dbReference type="EMBL" id="CAJZAG010000005">
    <property type="protein sequence ID" value="CAG9174050.1"/>
    <property type="molecule type" value="Genomic_DNA"/>
</dbReference>
<proteinExistence type="predicted"/>
<name>A0ABM8X2F0_9BURK</name>
<evidence type="ECO:0000313" key="3">
    <source>
        <dbReference type="Proteomes" id="UP000706525"/>
    </source>
</evidence>
<dbReference type="InterPro" id="IPR050483">
    <property type="entry name" value="CoA-transferase_III_domain"/>
</dbReference>
<dbReference type="PANTHER" id="PTHR48207:SF3">
    <property type="entry name" value="SUCCINATE--HYDROXYMETHYLGLUTARATE COA-TRANSFERASE"/>
    <property type="match status" value="1"/>
</dbReference>
<sequence>MTLPLSKIKVLDVSQIMAGPFCCMLLGDMGADVIKVETPGVGDQTRKAMGFRLKGEDSGGFLALNRNKRSVEIDLKNPAGLEAFYELVRGADVLVENNRPGVAARLKIDYAVLREINPRLVYASISGFGQTGPWSRRPGLDLIAQAMSGVMSVMGHPDAPPVKSSVPIADLGAGLFTAYGILSALMGREHSGQGQYVDASLFETALGLSVWESAEYWGTGQVPVPIGSANRMSAPYQAVRAADRHFVIGAANPKLWMALCDVIGRPDLVADPRFVDNAARIRHRDVLIPAIEAEFARKPADEWVELLLAAGVPAAPIYTYDEALVSEQAVAREMVLDIEHPVEGSVKVLGFPVKMHGTPQQVRHPAPLLGQHTEQVLGEFGFDEATIARLREQGAFGRVAEPASVSASGATPVPQRKIA</sequence>
<evidence type="ECO:0000256" key="1">
    <source>
        <dbReference type="ARBA" id="ARBA00022679"/>
    </source>
</evidence>
<organism evidence="2 3">
    <name type="scientific">Cupriavidus pampae</name>
    <dbReference type="NCBI Taxonomy" id="659251"/>
    <lineage>
        <taxon>Bacteria</taxon>
        <taxon>Pseudomonadati</taxon>
        <taxon>Pseudomonadota</taxon>
        <taxon>Betaproteobacteria</taxon>
        <taxon>Burkholderiales</taxon>
        <taxon>Burkholderiaceae</taxon>
        <taxon>Cupriavidus</taxon>
    </lineage>
</organism>
<dbReference type="InterPro" id="IPR044855">
    <property type="entry name" value="CoA-Trfase_III_dom3_sf"/>
</dbReference>
<evidence type="ECO:0000313" key="2">
    <source>
        <dbReference type="EMBL" id="CAG9174050.1"/>
    </source>
</evidence>
<dbReference type="SUPFAM" id="SSF89796">
    <property type="entry name" value="CoA-transferase family III (CaiB/BaiF)"/>
    <property type="match status" value="1"/>
</dbReference>
<dbReference type="RefSeq" id="WP_223989550.1">
    <property type="nucleotide sequence ID" value="NZ_CAJZAG010000005.1"/>
</dbReference>
<accession>A0ABM8X2F0</accession>